<dbReference type="OrthoDB" id="8557381at2"/>
<organism evidence="6 7">
    <name type="scientific">Panacagrimonas perspica</name>
    <dbReference type="NCBI Taxonomy" id="381431"/>
    <lineage>
        <taxon>Bacteria</taxon>
        <taxon>Pseudomonadati</taxon>
        <taxon>Pseudomonadota</taxon>
        <taxon>Gammaproteobacteria</taxon>
        <taxon>Nevskiales</taxon>
        <taxon>Nevskiaceae</taxon>
        <taxon>Panacagrimonas</taxon>
    </lineage>
</organism>
<dbReference type="CDD" id="cd08459">
    <property type="entry name" value="PBP2_DntR_NahR_LinR_like"/>
    <property type="match status" value="1"/>
</dbReference>
<keyword evidence="7" id="KW-1185">Reference proteome</keyword>
<dbReference type="InterPro" id="IPR036388">
    <property type="entry name" value="WH-like_DNA-bd_sf"/>
</dbReference>
<dbReference type="SUPFAM" id="SSF53850">
    <property type="entry name" value="Periplasmic binding protein-like II"/>
    <property type="match status" value="1"/>
</dbReference>
<keyword evidence="3" id="KW-0238">DNA-binding</keyword>
<dbReference type="GO" id="GO:0003677">
    <property type="term" value="F:DNA binding"/>
    <property type="evidence" value="ECO:0007669"/>
    <property type="project" value="UniProtKB-KW"/>
</dbReference>
<dbReference type="AlphaFoldDB" id="A0A4R7NWG1"/>
<dbReference type="GO" id="GO:0003700">
    <property type="term" value="F:DNA-binding transcription factor activity"/>
    <property type="evidence" value="ECO:0007669"/>
    <property type="project" value="InterPro"/>
</dbReference>
<evidence type="ECO:0000256" key="4">
    <source>
        <dbReference type="ARBA" id="ARBA00023163"/>
    </source>
</evidence>
<proteinExistence type="inferred from homology"/>
<keyword evidence="2" id="KW-0805">Transcription regulation</keyword>
<comment type="caution">
    <text evidence="6">The sequence shown here is derived from an EMBL/GenBank/DDBJ whole genome shotgun (WGS) entry which is preliminary data.</text>
</comment>
<dbReference type="PANTHER" id="PTHR30118:SF15">
    <property type="entry name" value="TRANSCRIPTIONAL REGULATORY PROTEIN"/>
    <property type="match status" value="1"/>
</dbReference>
<dbReference type="PANTHER" id="PTHR30118">
    <property type="entry name" value="HTH-TYPE TRANSCRIPTIONAL REGULATOR LEUO-RELATED"/>
    <property type="match status" value="1"/>
</dbReference>
<evidence type="ECO:0000256" key="1">
    <source>
        <dbReference type="ARBA" id="ARBA00009437"/>
    </source>
</evidence>
<dbReference type="PRINTS" id="PR00039">
    <property type="entry name" value="HTHLYSR"/>
</dbReference>
<name>A0A4R7NWG1_9GAMM</name>
<evidence type="ECO:0000313" key="6">
    <source>
        <dbReference type="EMBL" id="TDU25534.1"/>
    </source>
</evidence>
<evidence type="ECO:0000259" key="5">
    <source>
        <dbReference type="PROSITE" id="PS50931"/>
    </source>
</evidence>
<reference evidence="6 7" key="1">
    <citation type="submission" date="2019-03" db="EMBL/GenBank/DDBJ databases">
        <title>Genomic Encyclopedia of Type Strains, Phase IV (KMG-IV): sequencing the most valuable type-strain genomes for metagenomic binning, comparative biology and taxonomic classification.</title>
        <authorList>
            <person name="Goeker M."/>
        </authorList>
    </citation>
    <scope>NUCLEOTIDE SEQUENCE [LARGE SCALE GENOMIC DNA]</scope>
    <source>
        <strain evidence="6 7">DSM 26377</strain>
    </source>
</reference>
<keyword evidence="4" id="KW-0804">Transcription</keyword>
<dbReference type="Pfam" id="PF00126">
    <property type="entry name" value="HTH_1"/>
    <property type="match status" value="1"/>
</dbReference>
<gene>
    <name evidence="6" type="ORF">DFR24_3971</name>
</gene>
<dbReference type="PROSITE" id="PS50931">
    <property type="entry name" value="HTH_LYSR"/>
    <property type="match status" value="1"/>
</dbReference>
<dbReference type="RefSeq" id="WP_133883147.1">
    <property type="nucleotide sequence ID" value="NZ_MWIN01000008.1"/>
</dbReference>
<dbReference type="Gene3D" id="3.40.190.10">
    <property type="entry name" value="Periplasmic binding protein-like II"/>
    <property type="match status" value="2"/>
</dbReference>
<feature type="domain" description="HTH lysR-type" evidence="5">
    <location>
        <begin position="6"/>
        <end position="63"/>
    </location>
</feature>
<evidence type="ECO:0000256" key="2">
    <source>
        <dbReference type="ARBA" id="ARBA00023015"/>
    </source>
</evidence>
<dbReference type="Gene3D" id="1.10.10.10">
    <property type="entry name" value="Winged helix-like DNA-binding domain superfamily/Winged helix DNA-binding domain"/>
    <property type="match status" value="1"/>
</dbReference>
<evidence type="ECO:0000256" key="3">
    <source>
        <dbReference type="ARBA" id="ARBA00023125"/>
    </source>
</evidence>
<dbReference type="InterPro" id="IPR005119">
    <property type="entry name" value="LysR_subst-bd"/>
</dbReference>
<dbReference type="EMBL" id="SOBT01000011">
    <property type="protein sequence ID" value="TDU25534.1"/>
    <property type="molecule type" value="Genomic_DNA"/>
</dbReference>
<protein>
    <submittedName>
        <fullName evidence="6">LysR family transcriptional regulator</fullName>
    </submittedName>
</protein>
<dbReference type="InterPro" id="IPR050389">
    <property type="entry name" value="LysR-type_TF"/>
</dbReference>
<sequence length="305" mass="33965">MNSDDFDLNLLPYFNQLMRERKVSKVAESLGVSQPAVSNALKRLRSALGDELFLRTTHGMEPTSRARQLAEPIAYAIDTIKSAMSQQVAFDPSVAQRNFLLGLSDLGEMYFLPPLLSRVGQQAPGVLITAVRNNPLLLKDDMETGRIEVSIGISPQLQGSFFRQRLYREHHVCAFRKGHPFEACAMSVADYLACEHVVVSAGNDLGEVDRLMERKGLERRIRAIVPHASAIGQILQATNMVATLPSRMYQIMADPLGLSCIPHPVALPDTSIGMFWHAALHRDPANQWFRRTIFDLFSESPPINA</sequence>
<accession>A0A4R7NWG1</accession>
<dbReference type="Pfam" id="PF03466">
    <property type="entry name" value="LysR_substrate"/>
    <property type="match status" value="1"/>
</dbReference>
<evidence type="ECO:0000313" key="7">
    <source>
        <dbReference type="Proteomes" id="UP000295341"/>
    </source>
</evidence>
<dbReference type="InterPro" id="IPR000847">
    <property type="entry name" value="LysR_HTH_N"/>
</dbReference>
<dbReference type="Proteomes" id="UP000295341">
    <property type="component" value="Unassembled WGS sequence"/>
</dbReference>
<dbReference type="InterPro" id="IPR036390">
    <property type="entry name" value="WH_DNA-bd_sf"/>
</dbReference>
<comment type="similarity">
    <text evidence="1">Belongs to the LysR transcriptional regulatory family.</text>
</comment>
<dbReference type="SUPFAM" id="SSF46785">
    <property type="entry name" value="Winged helix' DNA-binding domain"/>
    <property type="match status" value="1"/>
</dbReference>